<keyword evidence="1" id="KW-1133">Transmembrane helix</keyword>
<protein>
    <submittedName>
        <fullName evidence="2">DUF1109 domain-containing protein</fullName>
    </submittedName>
</protein>
<accession>A0ABU2FET8</accession>
<name>A0ABU2FET8_9EURY</name>
<evidence type="ECO:0000313" key="3">
    <source>
        <dbReference type="Proteomes" id="UP001259659"/>
    </source>
</evidence>
<evidence type="ECO:0000313" key="2">
    <source>
        <dbReference type="EMBL" id="MDS0260241.1"/>
    </source>
</evidence>
<organism evidence="2 3">
    <name type="scientific">Haloarcula saliterrae</name>
    <dbReference type="NCBI Taxonomy" id="2950534"/>
    <lineage>
        <taxon>Archaea</taxon>
        <taxon>Methanobacteriati</taxon>
        <taxon>Methanobacteriota</taxon>
        <taxon>Stenosarchaea group</taxon>
        <taxon>Halobacteria</taxon>
        <taxon>Halobacteriales</taxon>
        <taxon>Haloarculaceae</taxon>
        <taxon>Haloarcula</taxon>
    </lineage>
</organism>
<feature type="transmembrane region" description="Helical" evidence="1">
    <location>
        <begin position="64"/>
        <end position="85"/>
    </location>
</feature>
<keyword evidence="3" id="KW-1185">Reference proteome</keyword>
<sequence length="280" mass="29800">MRFAIDSGKLLYALGVLFAAASLLYFSRDVVFDLSITVKAALLCLAFVALFLAGLTVQRDVLDVVAFALAGVTYIVFVGYVVFRYDPGETGTFLLLAFSAALFVALGYLLREGTLTVPRRQAATVAAGLLLVSVALVGLDAVGGDVRYELSTTSPVTVGPVGDGPTPYSQREHRVGTLTASNEFVFTRALSLPRVEGCLAGVGAGPQNDVYLSYEYPGYAQPDTIAGGATRTVPVIADLPIDRNRTEPVTYTVERGSDCSVERSEPTLLVSLASENRRLD</sequence>
<proteinExistence type="predicted"/>
<dbReference type="EMBL" id="JAMQON010000003">
    <property type="protein sequence ID" value="MDS0260241.1"/>
    <property type="molecule type" value="Genomic_DNA"/>
</dbReference>
<dbReference type="Proteomes" id="UP001259659">
    <property type="component" value="Unassembled WGS sequence"/>
</dbReference>
<gene>
    <name evidence="2" type="ORF">NDI56_12625</name>
</gene>
<feature type="transmembrane region" description="Helical" evidence="1">
    <location>
        <begin position="91"/>
        <end position="110"/>
    </location>
</feature>
<evidence type="ECO:0000256" key="1">
    <source>
        <dbReference type="SAM" id="Phobius"/>
    </source>
</evidence>
<comment type="caution">
    <text evidence="2">The sequence shown here is derived from an EMBL/GenBank/DDBJ whole genome shotgun (WGS) entry which is preliminary data.</text>
</comment>
<keyword evidence="1" id="KW-0472">Membrane</keyword>
<dbReference type="RefSeq" id="WP_310919909.1">
    <property type="nucleotide sequence ID" value="NZ_JAMQON010000003.1"/>
</dbReference>
<keyword evidence="1" id="KW-0812">Transmembrane</keyword>
<feature type="transmembrane region" description="Helical" evidence="1">
    <location>
        <begin position="36"/>
        <end position="57"/>
    </location>
</feature>
<feature type="transmembrane region" description="Helical" evidence="1">
    <location>
        <begin position="122"/>
        <end position="142"/>
    </location>
</feature>
<reference evidence="2 3" key="1">
    <citation type="submission" date="2022-06" db="EMBL/GenBank/DDBJ databases">
        <title>Haloarcula sp. a new haloarchaeum isolate from saline soil.</title>
        <authorList>
            <person name="Strakova D."/>
            <person name="Galisteo C."/>
            <person name="Sanchez-Porro C."/>
            <person name="Ventosa A."/>
        </authorList>
    </citation>
    <scope>NUCLEOTIDE SEQUENCE [LARGE SCALE GENOMIC DNA]</scope>
    <source>
        <strain evidence="2 3">S1CR25-12</strain>
    </source>
</reference>